<dbReference type="Gene3D" id="1.10.10.10">
    <property type="entry name" value="Winged helix-like DNA-binding domain superfamily/Winged helix DNA-binding domain"/>
    <property type="match status" value="1"/>
</dbReference>
<dbReference type="Pfam" id="PF00486">
    <property type="entry name" value="Trans_reg_C"/>
    <property type="match status" value="1"/>
</dbReference>
<feature type="compositionally biased region" description="Low complexity" evidence="4">
    <location>
        <begin position="258"/>
        <end position="299"/>
    </location>
</feature>
<evidence type="ECO:0000259" key="5">
    <source>
        <dbReference type="PROSITE" id="PS51755"/>
    </source>
</evidence>
<dbReference type="PANTHER" id="PTHR47691:SF3">
    <property type="entry name" value="HTH-TYPE TRANSCRIPTIONAL REGULATOR RV0890C-RELATED"/>
    <property type="match status" value="1"/>
</dbReference>
<protein>
    <submittedName>
        <fullName evidence="6">BTAD domain-containing putative transcriptional regulator</fullName>
    </submittedName>
</protein>
<dbReference type="Gene3D" id="3.40.50.300">
    <property type="entry name" value="P-loop containing nucleotide triphosphate hydrolases"/>
    <property type="match status" value="1"/>
</dbReference>
<dbReference type="InterPro" id="IPR036388">
    <property type="entry name" value="WH-like_DNA-bd_sf"/>
</dbReference>
<dbReference type="InterPro" id="IPR058852">
    <property type="entry name" value="HTH_77"/>
</dbReference>
<dbReference type="InterPro" id="IPR005158">
    <property type="entry name" value="BTAD"/>
</dbReference>
<dbReference type="SMART" id="SM01043">
    <property type="entry name" value="BTAD"/>
    <property type="match status" value="1"/>
</dbReference>
<dbReference type="Pfam" id="PF25872">
    <property type="entry name" value="HTH_77"/>
    <property type="match status" value="1"/>
</dbReference>
<dbReference type="PANTHER" id="PTHR47691">
    <property type="entry name" value="REGULATOR-RELATED"/>
    <property type="match status" value="1"/>
</dbReference>
<keyword evidence="7" id="KW-1185">Reference proteome</keyword>
<evidence type="ECO:0000256" key="3">
    <source>
        <dbReference type="PROSITE-ProRule" id="PRU01091"/>
    </source>
</evidence>
<gene>
    <name evidence="6" type="ORF">ACFQKB_33150</name>
</gene>
<dbReference type="SUPFAM" id="SSF52540">
    <property type="entry name" value="P-loop containing nucleoside triphosphate hydrolases"/>
    <property type="match status" value="1"/>
</dbReference>
<dbReference type="InterPro" id="IPR016032">
    <property type="entry name" value="Sig_transdc_resp-reg_C-effctor"/>
</dbReference>
<dbReference type="SUPFAM" id="SSF46894">
    <property type="entry name" value="C-terminal effector domain of the bipartite response regulators"/>
    <property type="match status" value="1"/>
</dbReference>
<dbReference type="InterPro" id="IPR011990">
    <property type="entry name" value="TPR-like_helical_dom_sf"/>
</dbReference>
<comment type="similarity">
    <text evidence="1">Belongs to the AfsR/DnrI/RedD regulatory family.</text>
</comment>
<dbReference type="SUPFAM" id="SSF48452">
    <property type="entry name" value="TPR-like"/>
    <property type="match status" value="3"/>
</dbReference>
<dbReference type="Pfam" id="PF03704">
    <property type="entry name" value="BTAD"/>
    <property type="match status" value="1"/>
</dbReference>
<comment type="caution">
    <text evidence="6">The sequence shown here is derived from an EMBL/GenBank/DDBJ whole genome shotgun (WGS) entry which is preliminary data.</text>
</comment>
<dbReference type="PRINTS" id="PR00364">
    <property type="entry name" value="DISEASERSIST"/>
</dbReference>
<evidence type="ECO:0000313" key="7">
    <source>
        <dbReference type="Proteomes" id="UP001596380"/>
    </source>
</evidence>
<dbReference type="Proteomes" id="UP001596380">
    <property type="component" value="Unassembled WGS sequence"/>
</dbReference>
<reference evidence="7" key="1">
    <citation type="journal article" date="2019" name="Int. J. Syst. Evol. Microbiol.">
        <title>The Global Catalogue of Microorganisms (GCM) 10K type strain sequencing project: providing services to taxonomists for standard genome sequencing and annotation.</title>
        <authorList>
            <consortium name="The Broad Institute Genomics Platform"/>
            <consortium name="The Broad Institute Genome Sequencing Center for Infectious Disease"/>
            <person name="Wu L."/>
            <person name="Ma J."/>
        </authorList>
    </citation>
    <scope>NUCLEOTIDE SEQUENCE [LARGE SCALE GENOMIC DNA]</scope>
    <source>
        <strain evidence="7">JCM 3369</strain>
    </source>
</reference>
<dbReference type="Gene3D" id="1.25.40.10">
    <property type="entry name" value="Tetratricopeptide repeat domain"/>
    <property type="match status" value="2"/>
</dbReference>
<sequence>MRIGILGPLEVAPDGPSGAADGGRVEIGGARLRALLTLLALEPGRLVSAERIIGDLWEDRAPAAAPNALQSLVSRLRAAIGRERVESRAGAYRLDVPASAIDAHDFEARVVRARRTADPAARSAELREALALWRGPALADAAGLPFAEGPAARLEGLRRGAVEERVDADLALGRHAELIPELQALAAADPLREPVRGRLIRALYGAGRQADALAEYDAVRAELAEALGVDPSRDLEELRLAVLRQDPCLLPPRPAPSPAVAAVPAPSGAAARSTGSGASAADGLSGAPEPGAAASAAGPRGNLRARLTSFIGRDDDLRAVGELLGNGRLVTLTGPGGAGKTRLSQEAAGRRGETAPDGAWFVELAPVLDPAELPPTLLTVLGLNETALVAAPLGRLPAAEPADPLERLVSALAGRRLLLVLDNCEHLLDAAARVADRVLAACPGVRILATSREPLGITGESLWPVEPLALPPPAASAAEAARYPAVRLFADRAAAVSPGFEVTDANVAWVVQICRALDGMPLAIELAAARLRAMTPGQVADRLEDRFRLLNAGSRTALPRHQTLRAVVEWSWDLLDGAERALWRRLAVFVGGATTEAAEEVCAGPELDRSDVMDVLTALVDKSLVVVREGEDGLAGEPRYAMLETIRAYGLERLAEAGEEERLRRAHAAYFVELAETAEPHLYRAGQLRWLDRLTAEHDNTHSALRFAVAAGDAALAVRFCAALGWYWFLRGQHNEGAEHLVEIAAMPGLPEDETTAVALGIGAMATLDGPHHLETAGAWLRRTRDICAMLRPEALHPVLRMLSATLIMYLEGWEDGTPPSLEALLDDPDPWVRGVAHFVRGQLGINFGWTGELERDFSEALAAFREAGDRWGLSFTLAGQAEVVGRTGRHAESVALYEEALRLNAELGGGSVVLLHVHMKLANALDLAGRRERAEAFLAESLREAERRGQPEEIAAIHYQLGEFARRAGDRATAARRLGRAEDLMANAGGPPQFRSMVLASRAQLDLDLGETAAARGRLDEAMRGAVRARDYPIVAYVLAGFADLARREDDPERAAGLLGTADALRGIRDLSLPDVAAIHDDVRDRLGEPAFTAAYERGAAVTFDQLVDRFGLERPAPMSIKPSPPPPAA</sequence>
<dbReference type="InterPro" id="IPR001867">
    <property type="entry name" value="OmpR/PhoB-type_DNA-bd"/>
</dbReference>
<dbReference type="RefSeq" id="WP_160823342.1">
    <property type="nucleotide sequence ID" value="NZ_JBHSXS010000029.1"/>
</dbReference>
<evidence type="ECO:0000256" key="2">
    <source>
        <dbReference type="ARBA" id="ARBA00023125"/>
    </source>
</evidence>
<feature type="region of interest" description="Disordered" evidence="4">
    <location>
        <begin position="255"/>
        <end position="299"/>
    </location>
</feature>
<accession>A0ABW2CVK5</accession>
<evidence type="ECO:0000313" key="6">
    <source>
        <dbReference type="EMBL" id="MFC6884648.1"/>
    </source>
</evidence>
<keyword evidence="2 3" id="KW-0238">DNA-binding</keyword>
<name>A0ABW2CVK5_9ACTN</name>
<dbReference type="CDD" id="cd15831">
    <property type="entry name" value="BTAD"/>
    <property type="match status" value="1"/>
</dbReference>
<dbReference type="SMART" id="SM00862">
    <property type="entry name" value="Trans_reg_C"/>
    <property type="match status" value="1"/>
</dbReference>
<evidence type="ECO:0000256" key="1">
    <source>
        <dbReference type="ARBA" id="ARBA00005820"/>
    </source>
</evidence>
<organism evidence="6 7">
    <name type="scientific">Actinomadura yumaensis</name>
    <dbReference type="NCBI Taxonomy" id="111807"/>
    <lineage>
        <taxon>Bacteria</taxon>
        <taxon>Bacillati</taxon>
        <taxon>Actinomycetota</taxon>
        <taxon>Actinomycetes</taxon>
        <taxon>Streptosporangiales</taxon>
        <taxon>Thermomonosporaceae</taxon>
        <taxon>Actinomadura</taxon>
    </lineage>
</organism>
<dbReference type="EMBL" id="JBHSXS010000029">
    <property type="protein sequence ID" value="MFC6884648.1"/>
    <property type="molecule type" value="Genomic_DNA"/>
</dbReference>
<feature type="DNA-binding region" description="OmpR/PhoB-type" evidence="3">
    <location>
        <begin position="1"/>
        <end position="96"/>
    </location>
</feature>
<dbReference type="InterPro" id="IPR027417">
    <property type="entry name" value="P-loop_NTPase"/>
</dbReference>
<dbReference type="PROSITE" id="PS51755">
    <property type="entry name" value="OMPR_PHOB"/>
    <property type="match status" value="1"/>
</dbReference>
<proteinExistence type="inferred from homology"/>
<feature type="domain" description="OmpR/PhoB-type" evidence="5">
    <location>
        <begin position="1"/>
        <end position="96"/>
    </location>
</feature>
<evidence type="ECO:0000256" key="4">
    <source>
        <dbReference type="SAM" id="MobiDB-lite"/>
    </source>
</evidence>